<gene>
    <name evidence="1" type="ORF">DSO57_1018341</name>
</gene>
<protein>
    <submittedName>
        <fullName evidence="1">Uncharacterized protein</fullName>
    </submittedName>
</protein>
<reference evidence="1" key="1">
    <citation type="submission" date="2022-04" db="EMBL/GenBank/DDBJ databases">
        <title>Genome of the entomopathogenic fungus Entomophthora muscae.</title>
        <authorList>
            <person name="Elya C."/>
            <person name="Lovett B.R."/>
            <person name="Lee E."/>
            <person name="Macias A.M."/>
            <person name="Hajek A.E."/>
            <person name="De Bivort B.L."/>
            <person name="Kasson M.T."/>
            <person name="De Fine Licht H.H."/>
            <person name="Stajich J.E."/>
        </authorList>
    </citation>
    <scope>NUCLEOTIDE SEQUENCE</scope>
    <source>
        <strain evidence="1">Berkeley</strain>
    </source>
</reference>
<organism evidence="1 2">
    <name type="scientific">Entomophthora muscae</name>
    <dbReference type="NCBI Taxonomy" id="34485"/>
    <lineage>
        <taxon>Eukaryota</taxon>
        <taxon>Fungi</taxon>
        <taxon>Fungi incertae sedis</taxon>
        <taxon>Zoopagomycota</taxon>
        <taxon>Entomophthoromycotina</taxon>
        <taxon>Entomophthoromycetes</taxon>
        <taxon>Entomophthorales</taxon>
        <taxon>Entomophthoraceae</taxon>
        <taxon>Entomophthora</taxon>
    </lineage>
</organism>
<accession>A0ACC2TRU1</accession>
<evidence type="ECO:0000313" key="2">
    <source>
        <dbReference type="Proteomes" id="UP001165960"/>
    </source>
</evidence>
<evidence type="ECO:0000313" key="1">
    <source>
        <dbReference type="EMBL" id="KAJ9077268.1"/>
    </source>
</evidence>
<sequence length="162" mass="18850">MSKVKLTTSDEKEYSVEKNVIIRSKLIRGLLDDIGETEEAIPLPNVNSTTFEKVLEYCNHHKDDPLVEEEEDELPPKPKAIEDIDPWDYQFAKLEKEPLFELILAANYLDIKPLITVCCKMVANMIRGKTVEQVREEFNIVNDFTPEEEAEIRKENAWIENR</sequence>
<comment type="caution">
    <text evidence="1">The sequence shown here is derived from an EMBL/GenBank/DDBJ whole genome shotgun (WGS) entry which is preliminary data.</text>
</comment>
<proteinExistence type="predicted"/>
<dbReference type="EMBL" id="QTSX02002209">
    <property type="protein sequence ID" value="KAJ9077268.1"/>
    <property type="molecule type" value="Genomic_DNA"/>
</dbReference>
<dbReference type="Proteomes" id="UP001165960">
    <property type="component" value="Unassembled WGS sequence"/>
</dbReference>
<keyword evidence="2" id="KW-1185">Reference proteome</keyword>
<name>A0ACC2TRU1_9FUNG</name>